<reference evidence="13 14" key="1">
    <citation type="submission" date="2019-11" db="EMBL/GenBank/DDBJ databases">
        <title>P. haliotis isolates from Z. marina roots.</title>
        <authorList>
            <person name="Cohen M."/>
            <person name="Jospin G."/>
            <person name="Eisen J.A."/>
            <person name="Coil D.A."/>
        </authorList>
    </citation>
    <scope>NUCLEOTIDE SEQUENCE [LARGE SCALE GENOMIC DNA]</scope>
    <source>
        <strain evidence="13 14">UCD-MCMsp1aY</strain>
    </source>
</reference>
<keyword evidence="4" id="KW-0808">Transferase</keyword>
<gene>
    <name evidence="13" type="ORF">GNP35_00215</name>
</gene>
<dbReference type="RefSeq" id="WP_155693450.1">
    <property type="nucleotide sequence ID" value="NZ_WOCD01000001.1"/>
</dbReference>
<dbReference type="GO" id="GO:0009401">
    <property type="term" value="P:phosphoenolpyruvate-dependent sugar phosphotransferase system"/>
    <property type="evidence" value="ECO:0007669"/>
    <property type="project" value="UniProtKB-KW"/>
</dbReference>
<dbReference type="InterPro" id="IPR011055">
    <property type="entry name" value="Dup_hybrid_motif"/>
</dbReference>
<evidence type="ECO:0000256" key="1">
    <source>
        <dbReference type="ARBA" id="ARBA00004496"/>
    </source>
</evidence>
<comment type="caution">
    <text evidence="13">The sequence shown here is derived from an EMBL/GenBank/DDBJ whole genome shotgun (WGS) entry which is preliminary data.</text>
</comment>
<evidence type="ECO:0000256" key="11">
    <source>
        <dbReference type="SAM" id="MobiDB-lite"/>
    </source>
</evidence>
<evidence type="ECO:0000256" key="3">
    <source>
        <dbReference type="ARBA" id="ARBA00022597"/>
    </source>
</evidence>
<evidence type="ECO:0000313" key="13">
    <source>
        <dbReference type="EMBL" id="MUH71056.1"/>
    </source>
</evidence>
<dbReference type="AlphaFoldDB" id="A0A6N8F314"/>
<dbReference type="EMBL" id="WOCD01000001">
    <property type="protein sequence ID" value="MUH71056.1"/>
    <property type="molecule type" value="Genomic_DNA"/>
</dbReference>
<organism evidence="13 14">
    <name type="scientific">Psychrosphaera haliotis</name>
    <dbReference type="NCBI Taxonomy" id="555083"/>
    <lineage>
        <taxon>Bacteria</taxon>
        <taxon>Pseudomonadati</taxon>
        <taxon>Pseudomonadota</taxon>
        <taxon>Gammaproteobacteria</taxon>
        <taxon>Alteromonadales</taxon>
        <taxon>Pseudoalteromonadaceae</taxon>
        <taxon>Psychrosphaera</taxon>
    </lineage>
</organism>
<protein>
    <recommendedName>
        <fullName evidence="7">PTS system glucose-specific EIIA component</fullName>
    </recommendedName>
    <alternativeName>
        <fullName evidence="10">EIIA-Glc</fullName>
    </alternativeName>
    <alternativeName>
        <fullName evidence="9">EIII-Glc</fullName>
    </alternativeName>
    <alternativeName>
        <fullName evidence="8">Glucose-specific phosphotransferase enzyme IIA component</fullName>
    </alternativeName>
</protein>
<dbReference type="Proteomes" id="UP000439994">
    <property type="component" value="Unassembled WGS sequence"/>
</dbReference>
<evidence type="ECO:0000256" key="7">
    <source>
        <dbReference type="ARBA" id="ARBA00039163"/>
    </source>
</evidence>
<evidence type="ECO:0000256" key="4">
    <source>
        <dbReference type="ARBA" id="ARBA00022679"/>
    </source>
</evidence>
<dbReference type="GO" id="GO:0005737">
    <property type="term" value="C:cytoplasm"/>
    <property type="evidence" value="ECO:0007669"/>
    <property type="project" value="UniProtKB-SubCell"/>
</dbReference>
<proteinExistence type="predicted"/>
<feature type="compositionally biased region" description="Polar residues" evidence="11">
    <location>
        <begin position="1"/>
        <end position="13"/>
    </location>
</feature>
<evidence type="ECO:0000256" key="9">
    <source>
        <dbReference type="ARBA" id="ARBA00042526"/>
    </source>
</evidence>
<evidence type="ECO:0000256" key="8">
    <source>
        <dbReference type="ARBA" id="ARBA00042296"/>
    </source>
</evidence>
<feature type="region of interest" description="Disordered" evidence="11">
    <location>
        <begin position="1"/>
        <end position="20"/>
    </location>
</feature>
<evidence type="ECO:0000256" key="2">
    <source>
        <dbReference type="ARBA" id="ARBA00022448"/>
    </source>
</evidence>
<dbReference type="GO" id="GO:0016301">
    <property type="term" value="F:kinase activity"/>
    <property type="evidence" value="ECO:0007669"/>
    <property type="project" value="UniProtKB-KW"/>
</dbReference>
<keyword evidence="5" id="KW-0598">Phosphotransferase system</keyword>
<feature type="domain" description="PTS EIIA type-1" evidence="12">
    <location>
        <begin position="36"/>
        <end position="138"/>
    </location>
</feature>
<comment type="subcellular location">
    <subcellularLocation>
        <location evidence="1">Cytoplasm</location>
    </subcellularLocation>
</comment>
<dbReference type="InterPro" id="IPR001127">
    <property type="entry name" value="PTS_EIIA_1_perm"/>
</dbReference>
<dbReference type="Pfam" id="PF00358">
    <property type="entry name" value="PTS_EIIA_1"/>
    <property type="match status" value="1"/>
</dbReference>
<evidence type="ECO:0000256" key="6">
    <source>
        <dbReference type="ARBA" id="ARBA00022777"/>
    </source>
</evidence>
<evidence type="ECO:0000259" key="12">
    <source>
        <dbReference type="PROSITE" id="PS51093"/>
    </source>
</evidence>
<sequence length="170" mass="18607">MSHTRFNPITRTSSPEKIKGIKIPTPASGKVELLSDPILSALGEGVEISVSSHQVVSPINGLVLDTQPSHGKIILQAKNKLKFLLQLPTSYIEQLGIGIGCQVKVGDHINIGDTLLTLDLYKIQQHLKPIILQFVLLDSSPFGRIQVPHKSVEVNQDIIFSLVPLPKNKK</sequence>
<dbReference type="OrthoDB" id="7571469at2"/>
<dbReference type="PROSITE" id="PS51093">
    <property type="entry name" value="PTS_EIIA_TYPE_1"/>
    <property type="match status" value="1"/>
</dbReference>
<dbReference type="Gene3D" id="2.70.70.10">
    <property type="entry name" value="Glucose Permease (Domain IIA)"/>
    <property type="match status" value="1"/>
</dbReference>
<evidence type="ECO:0000256" key="5">
    <source>
        <dbReference type="ARBA" id="ARBA00022683"/>
    </source>
</evidence>
<evidence type="ECO:0000256" key="10">
    <source>
        <dbReference type="ARBA" id="ARBA00042873"/>
    </source>
</evidence>
<keyword evidence="2" id="KW-0813">Transport</keyword>
<dbReference type="SUPFAM" id="SSF51261">
    <property type="entry name" value="Duplicated hybrid motif"/>
    <property type="match status" value="1"/>
</dbReference>
<dbReference type="InterPro" id="IPR050890">
    <property type="entry name" value="PTS_EIIA_component"/>
</dbReference>
<keyword evidence="3" id="KW-0762">Sugar transport</keyword>
<name>A0A6N8F314_9GAMM</name>
<evidence type="ECO:0000313" key="14">
    <source>
        <dbReference type="Proteomes" id="UP000439994"/>
    </source>
</evidence>
<keyword evidence="6" id="KW-0418">Kinase</keyword>
<accession>A0A6N8F314</accession>
<keyword evidence="14" id="KW-1185">Reference proteome</keyword>
<dbReference type="PANTHER" id="PTHR45008">
    <property type="entry name" value="PTS SYSTEM GLUCOSE-SPECIFIC EIIA COMPONENT"/>
    <property type="match status" value="1"/>
</dbReference>
<dbReference type="PANTHER" id="PTHR45008:SF1">
    <property type="entry name" value="PTS SYSTEM GLUCOSE-SPECIFIC EIIA COMPONENT"/>
    <property type="match status" value="1"/>
</dbReference>